<feature type="signal peptide" evidence="1">
    <location>
        <begin position="1"/>
        <end position="19"/>
    </location>
</feature>
<accession>A0A180GAU1</accession>
<sequence>MHHFKLWVLLLIQSHAVYSTFRCSDLSKENKTKDHGVCVRKVVDNDWLNTEVNDFDLTVGFLRLDANAKGGDLFTCDGLKIAEERITTRYCCDLVKDIHIRPITQGDLNLHCYTRDAKKARPR</sequence>
<reference evidence="2" key="1">
    <citation type="submission" date="2009-11" db="EMBL/GenBank/DDBJ databases">
        <authorList>
            <consortium name="The Broad Institute Genome Sequencing Platform"/>
            <person name="Ward D."/>
            <person name="Feldgarden M."/>
            <person name="Earl A."/>
            <person name="Young S.K."/>
            <person name="Zeng Q."/>
            <person name="Koehrsen M."/>
            <person name="Alvarado L."/>
            <person name="Berlin A."/>
            <person name="Bochicchio J."/>
            <person name="Borenstein D."/>
            <person name="Chapman S.B."/>
            <person name="Chen Z."/>
            <person name="Engels R."/>
            <person name="Freedman E."/>
            <person name="Gellesch M."/>
            <person name="Goldberg J."/>
            <person name="Griggs A."/>
            <person name="Gujja S."/>
            <person name="Heilman E."/>
            <person name="Heiman D."/>
            <person name="Hepburn T."/>
            <person name="Howarth C."/>
            <person name="Jen D."/>
            <person name="Larson L."/>
            <person name="Lewis B."/>
            <person name="Mehta T."/>
            <person name="Park D."/>
            <person name="Pearson M."/>
            <person name="Roberts A."/>
            <person name="Saif S."/>
            <person name="Shea T."/>
            <person name="Shenoy N."/>
            <person name="Sisk P."/>
            <person name="Stolte C."/>
            <person name="Sykes S."/>
            <person name="Thomson T."/>
            <person name="Walk T."/>
            <person name="White J."/>
            <person name="Yandava C."/>
            <person name="Izard J."/>
            <person name="Baranova O.V."/>
            <person name="Blanton J.M."/>
            <person name="Tanner A.C."/>
            <person name="Dewhirst F.E."/>
            <person name="Haas B."/>
            <person name="Nusbaum C."/>
            <person name="Birren B."/>
        </authorList>
    </citation>
    <scope>NUCLEOTIDE SEQUENCE [LARGE SCALE GENOMIC DNA]</scope>
    <source>
        <strain evidence="2">1-1 BBBD Race 1</strain>
    </source>
</reference>
<keyword evidence="4" id="KW-1185">Reference proteome</keyword>
<dbReference type="EMBL" id="ADAS02000127">
    <property type="protein sequence ID" value="OAV89452.1"/>
    <property type="molecule type" value="Genomic_DNA"/>
</dbReference>
<organism evidence="2">
    <name type="scientific">Puccinia triticina (isolate 1-1 / race 1 (BBBD))</name>
    <name type="common">Brown leaf rust fungus</name>
    <dbReference type="NCBI Taxonomy" id="630390"/>
    <lineage>
        <taxon>Eukaryota</taxon>
        <taxon>Fungi</taxon>
        <taxon>Dikarya</taxon>
        <taxon>Basidiomycota</taxon>
        <taxon>Pucciniomycotina</taxon>
        <taxon>Pucciniomycetes</taxon>
        <taxon>Pucciniales</taxon>
        <taxon>Pucciniaceae</taxon>
        <taxon>Puccinia</taxon>
    </lineage>
</organism>
<evidence type="ECO:0000313" key="4">
    <source>
        <dbReference type="Proteomes" id="UP000005240"/>
    </source>
</evidence>
<reference evidence="3 4" key="3">
    <citation type="journal article" date="2017" name="G3 (Bethesda)">
        <title>Comparative analysis highlights variable genome content of wheat rusts and divergence of the mating loci.</title>
        <authorList>
            <person name="Cuomo C.A."/>
            <person name="Bakkeren G."/>
            <person name="Khalil H.B."/>
            <person name="Panwar V."/>
            <person name="Joly D."/>
            <person name="Linning R."/>
            <person name="Sakthikumar S."/>
            <person name="Song X."/>
            <person name="Adiconis X."/>
            <person name="Fan L."/>
            <person name="Goldberg J.M."/>
            <person name="Levin J.Z."/>
            <person name="Young S."/>
            <person name="Zeng Q."/>
            <person name="Anikster Y."/>
            <person name="Bruce M."/>
            <person name="Wang M."/>
            <person name="Yin C."/>
            <person name="McCallum B."/>
            <person name="Szabo L.J."/>
            <person name="Hulbert S."/>
            <person name="Chen X."/>
            <person name="Fellers J.P."/>
        </authorList>
    </citation>
    <scope>NUCLEOTIDE SEQUENCE</scope>
    <source>
        <strain evidence="3">isolate 1-1 / race 1 (BBBD)</strain>
        <strain evidence="4">Isolate 1-1 / race 1 (BBBD)</strain>
    </source>
</reference>
<dbReference type="EnsemblFungi" id="PTTG_28678-t43_1">
    <property type="protein sequence ID" value="PTTG_28678-t43_1-p1"/>
    <property type="gene ID" value="PTTG_28678"/>
</dbReference>
<name>A0A180GAU1_PUCT1</name>
<keyword evidence="1" id="KW-0732">Signal</keyword>
<evidence type="ECO:0008006" key="5">
    <source>
        <dbReference type="Google" id="ProtNLM"/>
    </source>
</evidence>
<feature type="chain" id="PRO_5008109715" description="Cyanovirin-N domain-containing protein" evidence="1">
    <location>
        <begin position="20"/>
        <end position="123"/>
    </location>
</feature>
<reference evidence="3" key="4">
    <citation type="submission" date="2025-05" db="UniProtKB">
        <authorList>
            <consortium name="EnsemblFungi"/>
        </authorList>
    </citation>
    <scope>IDENTIFICATION</scope>
    <source>
        <strain evidence="3">isolate 1-1 / race 1 (BBBD)</strain>
    </source>
</reference>
<evidence type="ECO:0000256" key="1">
    <source>
        <dbReference type="SAM" id="SignalP"/>
    </source>
</evidence>
<evidence type="ECO:0000313" key="3">
    <source>
        <dbReference type="EnsemblFungi" id="PTTG_28678-t43_1-p1"/>
    </source>
</evidence>
<evidence type="ECO:0000313" key="2">
    <source>
        <dbReference type="EMBL" id="OAV89452.1"/>
    </source>
</evidence>
<dbReference type="VEuPathDB" id="FungiDB:PTTG_28678"/>
<dbReference type="Proteomes" id="UP000005240">
    <property type="component" value="Unassembled WGS sequence"/>
</dbReference>
<protein>
    <recommendedName>
        <fullName evidence="5">Cyanovirin-N domain-containing protein</fullName>
    </recommendedName>
</protein>
<gene>
    <name evidence="2" type="ORF">PTTG_28678</name>
</gene>
<reference evidence="2" key="2">
    <citation type="submission" date="2016-05" db="EMBL/GenBank/DDBJ databases">
        <title>Comparative analysis highlights variable genome content of wheat rusts and divergence of the mating loci.</title>
        <authorList>
            <person name="Cuomo C.A."/>
            <person name="Bakkeren G."/>
            <person name="Szabo L."/>
            <person name="Khalil H."/>
            <person name="Joly D."/>
            <person name="Goldberg J."/>
            <person name="Young S."/>
            <person name="Zeng Q."/>
            <person name="Fellers J."/>
        </authorList>
    </citation>
    <scope>NUCLEOTIDE SEQUENCE [LARGE SCALE GENOMIC DNA]</scope>
    <source>
        <strain evidence="2">1-1 BBBD Race 1</strain>
    </source>
</reference>
<dbReference type="AlphaFoldDB" id="A0A180GAU1"/>
<proteinExistence type="predicted"/>